<evidence type="ECO:0000256" key="3">
    <source>
        <dbReference type="ARBA" id="ARBA00022822"/>
    </source>
</evidence>
<dbReference type="EMBL" id="CACSII010000005">
    <property type="protein sequence ID" value="CAA0096574.1"/>
    <property type="molecule type" value="Genomic_DNA"/>
</dbReference>
<dbReference type="InterPro" id="IPR000312">
    <property type="entry name" value="Glycosyl_Trfase_fam3"/>
</dbReference>
<evidence type="ECO:0000256" key="2">
    <source>
        <dbReference type="ARBA" id="ARBA00022679"/>
    </source>
</evidence>
<evidence type="ECO:0000259" key="4">
    <source>
        <dbReference type="Pfam" id="PF00591"/>
    </source>
</evidence>
<dbReference type="InterPro" id="IPR036320">
    <property type="entry name" value="Glycosyl_Trfase_fam3_N_dom_sf"/>
</dbReference>
<keyword evidence="3" id="KW-0822">Tryptophan biosynthesis</keyword>
<evidence type="ECO:0000313" key="7">
    <source>
        <dbReference type="EMBL" id="CAA0115894.1"/>
    </source>
</evidence>
<protein>
    <recommendedName>
        <fullName evidence="9">Anthranilate phosphoribosyltransferase</fullName>
    </recommendedName>
</protein>
<keyword evidence="2" id="KW-0808">Transferase</keyword>
<keyword evidence="3" id="KW-0028">Amino-acid biosynthesis</keyword>
<dbReference type="InterPro" id="IPR035902">
    <property type="entry name" value="Nuc_phospho_transferase"/>
</dbReference>
<feature type="domain" description="Glycosyl transferase family 3" evidence="4">
    <location>
        <begin position="106"/>
        <end position="252"/>
    </location>
</feature>
<name>A0A5S9QEV1_9GAMM</name>
<dbReference type="AlphaFoldDB" id="A0A5S9QEV1"/>
<gene>
    <name evidence="7" type="primary">ybiB_1</name>
    <name evidence="6" type="synonym">ybiB_2</name>
    <name evidence="7" type="ORF">DPBNPPHM_02008</name>
    <name evidence="6" type="ORF">DPBNPPHM_03428</name>
</gene>
<dbReference type="Proteomes" id="UP000434580">
    <property type="component" value="Unassembled WGS sequence"/>
</dbReference>
<dbReference type="Pfam" id="PF00591">
    <property type="entry name" value="Glycos_transf_3"/>
    <property type="match status" value="1"/>
</dbReference>
<dbReference type="GO" id="GO:0000162">
    <property type="term" value="P:L-tryptophan biosynthetic process"/>
    <property type="evidence" value="ECO:0007669"/>
    <property type="project" value="UniProtKB-KW"/>
</dbReference>
<dbReference type="SUPFAM" id="SSF47648">
    <property type="entry name" value="Nucleoside phosphorylase/phosphoribosyltransferase N-terminal domain"/>
    <property type="match status" value="1"/>
</dbReference>
<reference evidence="7 8" key="1">
    <citation type="submission" date="2019-11" db="EMBL/GenBank/DDBJ databases">
        <authorList>
            <person name="Holert J."/>
        </authorList>
    </citation>
    <scope>NUCLEOTIDE SEQUENCE [LARGE SCALE GENOMIC DNA]</scope>
    <source>
        <strain evidence="7">BC5_2</strain>
    </source>
</reference>
<feature type="domain" description="Glycosyl transferase family 3 N-terminal" evidence="5">
    <location>
        <begin position="17"/>
        <end position="74"/>
    </location>
</feature>
<dbReference type="GO" id="GO:0005829">
    <property type="term" value="C:cytosol"/>
    <property type="evidence" value="ECO:0007669"/>
    <property type="project" value="TreeGrafter"/>
</dbReference>
<dbReference type="GO" id="GO:0004048">
    <property type="term" value="F:anthranilate phosphoribosyltransferase activity"/>
    <property type="evidence" value="ECO:0007669"/>
    <property type="project" value="InterPro"/>
</dbReference>
<dbReference type="PANTHER" id="PTHR43285:SF4">
    <property type="entry name" value="TRANSFERASE"/>
    <property type="match status" value="1"/>
</dbReference>
<keyword evidence="1" id="KW-0328">Glycosyltransferase</keyword>
<proteinExistence type="predicted"/>
<dbReference type="Gene3D" id="1.20.970.10">
    <property type="entry name" value="Transferase, Pyrimidine Nucleoside Phosphorylase, Chain C"/>
    <property type="match status" value="1"/>
</dbReference>
<organism evidence="7 8">
    <name type="scientific">BD1-7 clade bacterium</name>
    <dbReference type="NCBI Taxonomy" id="2029982"/>
    <lineage>
        <taxon>Bacteria</taxon>
        <taxon>Pseudomonadati</taxon>
        <taxon>Pseudomonadota</taxon>
        <taxon>Gammaproteobacteria</taxon>
        <taxon>Cellvibrionales</taxon>
        <taxon>Spongiibacteraceae</taxon>
        <taxon>BD1-7 clade</taxon>
    </lineage>
</organism>
<evidence type="ECO:0000313" key="6">
    <source>
        <dbReference type="EMBL" id="CAA0096574.1"/>
    </source>
</evidence>
<accession>A0A5S9QEV1</accession>
<sequence>MTTIEHPFAQYVRILGKGKTGSRSLSFDEAKTAFNMILRGEAEDIQVGAFLMLLRVKEESAEEIAGFVAACREFIDAPNHIHVDIDWSSYAGKRRQLPWFIASLTLLADQGTRIFIHGAKGHTAGRLYTEDAFNKLELPVSQSWQDVSTALDNQNITLMPVEAMCAPLARLLSLRNTLGLRSPVHTLCRLINPLNAEQSFQSIFHPAYAATHQQAAAILKQPNMAVFKGEGGEIERKANAASLVKTISSHLIAEEKWPKLQEEKEPALDSLDMQHFIDVWRGNTQDAYANNAIIGTLAIILKQHFTQYSQEDALAKARDMWNERNLQRFN</sequence>
<dbReference type="Gene3D" id="3.40.1030.10">
    <property type="entry name" value="Nucleoside phosphorylase/phosphoribosyltransferase catalytic domain"/>
    <property type="match status" value="1"/>
</dbReference>
<evidence type="ECO:0000313" key="8">
    <source>
        <dbReference type="Proteomes" id="UP000434580"/>
    </source>
</evidence>
<dbReference type="OrthoDB" id="9768896at2"/>
<evidence type="ECO:0008006" key="9">
    <source>
        <dbReference type="Google" id="ProtNLM"/>
    </source>
</evidence>
<evidence type="ECO:0000256" key="1">
    <source>
        <dbReference type="ARBA" id="ARBA00022676"/>
    </source>
</evidence>
<dbReference type="SUPFAM" id="SSF52418">
    <property type="entry name" value="Nucleoside phosphorylase/phosphoribosyltransferase catalytic domain"/>
    <property type="match status" value="1"/>
</dbReference>
<dbReference type="EMBL" id="CACSII010000018">
    <property type="protein sequence ID" value="CAA0115894.1"/>
    <property type="molecule type" value="Genomic_DNA"/>
</dbReference>
<dbReference type="PANTHER" id="PTHR43285">
    <property type="entry name" value="ANTHRANILATE PHOSPHORIBOSYLTRANSFERASE"/>
    <property type="match status" value="1"/>
</dbReference>
<dbReference type="InterPro" id="IPR005940">
    <property type="entry name" value="Anthranilate_Pribosyl_Tfrase"/>
</dbReference>
<evidence type="ECO:0000259" key="5">
    <source>
        <dbReference type="Pfam" id="PF02885"/>
    </source>
</evidence>
<keyword evidence="3" id="KW-0057">Aromatic amino acid biosynthesis</keyword>
<dbReference type="NCBIfam" id="NF006564">
    <property type="entry name" value="PRK09071.1"/>
    <property type="match status" value="1"/>
</dbReference>
<dbReference type="Pfam" id="PF02885">
    <property type="entry name" value="Glycos_trans_3N"/>
    <property type="match status" value="1"/>
</dbReference>
<dbReference type="InterPro" id="IPR017459">
    <property type="entry name" value="Glycosyl_Trfase_fam3_N_dom"/>
</dbReference>